<dbReference type="Proteomes" id="UP001440612">
    <property type="component" value="Chromosome"/>
</dbReference>
<protein>
    <submittedName>
        <fullName evidence="1">Uncharacterized protein</fullName>
    </submittedName>
</protein>
<gene>
    <name evidence="1" type="ORF">AABB29_02140</name>
</gene>
<evidence type="ECO:0000313" key="2">
    <source>
        <dbReference type="Proteomes" id="UP001440612"/>
    </source>
</evidence>
<name>A0ABZ2VA23_9RHOB</name>
<accession>A0ABZ2VA23</accession>
<evidence type="ECO:0000313" key="1">
    <source>
        <dbReference type="EMBL" id="WZC49484.1"/>
    </source>
</evidence>
<reference evidence="2" key="1">
    <citation type="submission" date="2024-04" db="EMBL/GenBank/DDBJ databases">
        <title>Phylogenomic analyses of a clade within the roseobacter group suggest taxonomic reassignments of species of the genera Aestuariivita, Citreicella, Loktanella, Nautella, Pelagibaca, Ruegeria, Thalassobius, Thiobacimonas and Tropicibacter, and the proposal o.</title>
        <authorList>
            <person name="Jeon C.O."/>
        </authorList>
    </citation>
    <scope>NUCLEOTIDE SEQUENCE [LARGE SCALE GENOMIC DNA]</scope>
    <source>
        <strain evidence="2">BS5-3</strain>
    </source>
</reference>
<dbReference type="RefSeq" id="WP_341367594.1">
    <property type="nucleotide sequence ID" value="NZ_CP150951.2"/>
</dbReference>
<dbReference type="EMBL" id="CP150951">
    <property type="protein sequence ID" value="WZC49484.1"/>
    <property type="molecule type" value="Genomic_DNA"/>
</dbReference>
<proteinExistence type="predicted"/>
<sequence>MTNWRTTLPYHKIASIRLKVDIRILANSYTALTLKYATSILKFTSKVPLLCPAAGGVFDRILQIPTLPWMHGTLTLIMLDAFDDLIGDVHQFDALGPIDHTVMLPSMNNRLLNEGDLKRHYYTVLRACAALGMISGRGVPYRDRNGPMTIR</sequence>
<keyword evidence="2" id="KW-1185">Reference proteome</keyword>
<organism evidence="1 2">
    <name type="scientific">Yoonia phaeophyticola</name>
    <dbReference type="NCBI Taxonomy" id="3137369"/>
    <lineage>
        <taxon>Bacteria</taxon>
        <taxon>Pseudomonadati</taxon>
        <taxon>Pseudomonadota</taxon>
        <taxon>Alphaproteobacteria</taxon>
        <taxon>Rhodobacterales</taxon>
        <taxon>Paracoccaceae</taxon>
        <taxon>Yoonia</taxon>
    </lineage>
</organism>